<dbReference type="PROSITE" id="PS50056">
    <property type="entry name" value="TYR_PHOSPHATASE_2"/>
    <property type="match status" value="1"/>
</dbReference>
<dbReference type="GO" id="GO:0004725">
    <property type="term" value="F:protein tyrosine phosphatase activity"/>
    <property type="evidence" value="ECO:0007669"/>
    <property type="project" value="InterPro"/>
</dbReference>
<feature type="domain" description="Tyrosine-protein phosphatase" evidence="17">
    <location>
        <begin position="242"/>
        <end position="461"/>
    </location>
</feature>
<feature type="compositionally biased region" description="Basic and acidic residues" evidence="14">
    <location>
        <begin position="710"/>
        <end position="720"/>
    </location>
</feature>
<evidence type="ECO:0000259" key="18">
    <source>
        <dbReference type="PROSITE" id="PS50056"/>
    </source>
</evidence>
<dbReference type="GO" id="GO:0008289">
    <property type="term" value="F:lipid binding"/>
    <property type="evidence" value="ECO:0007669"/>
    <property type="project" value="UniProtKB-KW"/>
</dbReference>
<evidence type="ECO:0000256" key="1">
    <source>
        <dbReference type="ARBA" id="ARBA00004156"/>
    </source>
</evidence>
<dbReference type="SUPFAM" id="SSF49562">
    <property type="entry name" value="C2 domain (Calcium/lipid-binding domain, CaLB)"/>
    <property type="match status" value="1"/>
</dbReference>
<feature type="compositionally biased region" description="Low complexity" evidence="14">
    <location>
        <begin position="152"/>
        <end position="180"/>
    </location>
</feature>
<feature type="region of interest" description="Disordered" evidence="14">
    <location>
        <begin position="592"/>
        <end position="724"/>
    </location>
</feature>
<feature type="region of interest" description="Disordered" evidence="14">
    <location>
        <begin position="1"/>
        <end position="196"/>
    </location>
</feature>
<dbReference type="SMART" id="SM00194">
    <property type="entry name" value="PTPc"/>
    <property type="match status" value="1"/>
</dbReference>
<evidence type="ECO:0000256" key="11">
    <source>
        <dbReference type="ARBA" id="ARBA00034103"/>
    </source>
</evidence>
<evidence type="ECO:0000256" key="14">
    <source>
        <dbReference type="SAM" id="MobiDB-lite"/>
    </source>
</evidence>
<evidence type="ECO:0000256" key="9">
    <source>
        <dbReference type="ARBA" id="ARBA00023136"/>
    </source>
</evidence>
<dbReference type="Pfam" id="PF00102">
    <property type="entry name" value="Y_phosphatase"/>
    <property type="match status" value="1"/>
</dbReference>
<dbReference type="PROSITE" id="PS51258">
    <property type="entry name" value="MHD1"/>
    <property type="match status" value="1"/>
</dbReference>
<dbReference type="Pfam" id="PF06292">
    <property type="entry name" value="MUN"/>
    <property type="match status" value="1"/>
</dbReference>
<dbReference type="InterPro" id="IPR033227">
    <property type="entry name" value="CAPS"/>
</dbReference>
<keyword evidence="3" id="KW-0268">Exocytosis</keyword>
<evidence type="ECO:0000313" key="20">
    <source>
        <dbReference type="EMBL" id="KAI1726251.1"/>
    </source>
</evidence>
<dbReference type="Proteomes" id="UP001201812">
    <property type="component" value="Unassembled WGS sequence"/>
</dbReference>
<keyword evidence="10" id="KW-0968">Cytoplasmic vesicle</keyword>
<dbReference type="EMBL" id="JAKKPZ010000002">
    <property type="protein sequence ID" value="KAI1726251.1"/>
    <property type="molecule type" value="Genomic_DNA"/>
</dbReference>
<dbReference type="GO" id="GO:1990504">
    <property type="term" value="P:dense core granule exocytosis"/>
    <property type="evidence" value="ECO:0007669"/>
    <property type="project" value="InterPro"/>
</dbReference>
<dbReference type="PANTHER" id="PTHR12166">
    <property type="entry name" value="CALCIUM-DEPENDENT SECRETION ACTIVATOR"/>
    <property type="match status" value="1"/>
</dbReference>
<feature type="compositionally biased region" description="Polar residues" evidence="14">
    <location>
        <begin position="7"/>
        <end position="35"/>
    </location>
</feature>
<feature type="domain" description="C2" evidence="16">
    <location>
        <begin position="1032"/>
        <end position="1146"/>
    </location>
</feature>
<dbReference type="FunFam" id="2.60.40.150:FF:000239">
    <property type="entry name" value="Calcium-dependent secretion activator"/>
    <property type="match status" value="1"/>
</dbReference>
<dbReference type="PRINTS" id="PR00700">
    <property type="entry name" value="PRTYPHPHTASE"/>
</dbReference>
<feature type="region of interest" description="Disordered" evidence="14">
    <location>
        <begin position="1805"/>
        <end position="1831"/>
    </location>
</feature>
<feature type="compositionally biased region" description="Low complexity" evidence="14">
    <location>
        <begin position="90"/>
        <end position="101"/>
    </location>
</feature>
<keyword evidence="2" id="KW-0813">Transport</keyword>
<evidence type="ECO:0000256" key="12">
    <source>
        <dbReference type="ARBA" id="ARBA00069119"/>
    </source>
</evidence>
<keyword evidence="4" id="KW-0479">Metal-binding</keyword>
<dbReference type="GO" id="GO:0016079">
    <property type="term" value="P:synaptic vesicle exocytosis"/>
    <property type="evidence" value="ECO:0007669"/>
    <property type="project" value="InterPro"/>
</dbReference>
<dbReference type="Gene3D" id="3.90.190.10">
    <property type="entry name" value="Protein tyrosine phosphatase superfamily"/>
    <property type="match status" value="1"/>
</dbReference>
<dbReference type="InterPro" id="IPR057457">
    <property type="entry name" value="CAPS_C2"/>
</dbReference>
<dbReference type="Gene3D" id="2.30.29.30">
    <property type="entry name" value="Pleckstrin-homology domain (PH domain)/Phosphotyrosine-binding domain (PTB)"/>
    <property type="match status" value="1"/>
</dbReference>
<reference evidence="20" key="1">
    <citation type="submission" date="2022-01" db="EMBL/GenBank/DDBJ databases">
        <title>Genome Sequence Resource for Two Populations of Ditylenchus destructor, the Migratory Endoparasitic Phytonematode.</title>
        <authorList>
            <person name="Zhang H."/>
            <person name="Lin R."/>
            <person name="Xie B."/>
        </authorList>
    </citation>
    <scope>NUCLEOTIDE SEQUENCE</scope>
    <source>
        <strain evidence="20">BazhouSP</strain>
    </source>
</reference>
<evidence type="ECO:0000256" key="2">
    <source>
        <dbReference type="ARBA" id="ARBA00022448"/>
    </source>
</evidence>
<dbReference type="PROSITE" id="PS50004">
    <property type="entry name" value="C2"/>
    <property type="match status" value="1"/>
</dbReference>
<feature type="compositionally biased region" description="Basic residues" evidence="14">
    <location>
        <begin position="129"/>
        <end position="139"/>
    </location>
</feature>
<dbReference type="Pfam" id="PF00169">
    <property type="entry name" value="PH"/>
    <property type="match status" value="1"/>
</dbReference>
<feature type="domain" description="Tyrosine specific protein phosphatases" evidence="18">
    <location>
        <begin position="378"/>
        <end position="452"/>
    </location>
</feature>
<dbReference type="FunFam" id="2.30.29.30:FF:000343">
    <property type="entry name" value="Calcium-dependent secretion activator"/>
    <property type="match status" value="1"/>
</dbReference>
<dbReference type="GO" id="GO:0030659">
    <property type="term" value="C:cytoplasmic vesicle membrane"/>
    <property type="evidence" value="ECO:0007669"/>
    <property type="project" value="UniProtKB-SubCell"/>
</dbReference>
<keyword evidence="7" id="KW-0770">Synapse</keyword>
<protein>
    <recommendedName>
        <fullName evidence="12">Calcium-dependent secretion activator</fullName>
    </recommendedName>
    <alternativeName>
        <fullName evidence="13">Uncoordinated protein 31</fullName>
    </alternativeName>
</protein>
<keyword evidence="8" id="KW-0446">Lipid-binding</keyword>
<evidence type="ECO:0000256" key="6">
    <source>
        <dbReference type="ARBA" id="ARBA00022927"/>
    </source>
</evidence>
<dbReference type="SUPFAM" id="SSF50729">
    <property type="entry name" value="PH domain-like"/>
    <property type="match status" value="1"/>
</dbReference>
<evidence type="ECO:0000259" key="16">
    <source>
        <dbReference type="PROSITE" id="PS50004"/>
    </source>
</evidence>
<dbReference type="SUPFAM" id="SSF52799">
    <property type="entry name" value="(Phosphotyrosine protein) phosphatases II"/>
    <property type="match status" value="1"/>
</dbReference>
<feature type="compositionally biased region" description="Polar residues" evidence="14">
    <location>
        <begin position="592"/>
        <end position="612"/>
    </location>
</feature>
<keyword evidence="5" id="KW-0106">Calcium</keyword>
<evidence type="ECO:0000259" key="17">
    <source>
        <dbReference type="PROSITE" id="PS50055"/>
    </source>
</evidence>
<evidence type="ECO:0000256" key="10">
    <source>
        <dbReference type="ARBA" id="ARBA00023329"/>
    </source>
</evidence>
<dbReference type="InterPro" id="IPR000242">
    <property type="entry name" value="PTP_cat"/>
</dbReference>
<dbReference type="SMART" id="SM00404">
    <property type="entry name" value="PTPc_motif"/>
    <property type="match status" value="1"/>
</dbReference>
<accession>A0AAD4NH40</accession>
<evidence type="ECO:0000256" key="5">
    <source>
        <dbReference type="ARBA" id="ARBA00022837"/>
    </source>
</evidence>
<dbReference type="InterPro" id="IPR029021">
    <property type="entry name" value="Prot-tyrosine_phosphatase-like"/>
</dbReference>
<dbReference type="Pfam" id="PF25341">
    <property type="entry name" value="C2_CAPS"/>
    <property type="match status" value="1"/>
</dbReference>
<dbReference type="PROSITE" id="PS50055">
    <property type="entry name" value="TYR_PHOSPHATASE_PTP"/>
    <property type="match status" value="1"/>
</dbReference>
<dbReference type="CDD" id="cd01234">
    <property type="entry name" value="PH_CADPS"/>
    <property type="match status" value="1"/>
</dbReference>
<dbReference type="InterPro" id="IPR003595">
    <property type="entry name" value="Tyr_Pase_cat"/>
</dbReference>
<evidence type="ECO:0000256" key="8">
    <source>
        <dbReference type="ARBA" id="ARBA00023121"/>
    </source>
</evidence>
<name>A0AAD4NH40_9BILA</name>
<dbReference type="InterPro" id="IPR010439">
    <property type="entry name" value="MUN_dom"/>
</dbReference>
<evidence type="ECO:0000256" key="13">
    <source>
        <dbReference type="ARBA" id="ARBA00083240"/>
    </source>
</evidence>
<comment type="caution">
    <text evidence="20">The sequence shown here is derived from an EMBL/GenBank/DDBJ whole genome shotgun (WGS) entry which is preliminary data.</text>
</comment>
<comment type="subcellular location">
    <subcellularLocation>
        <location evidence="1">Cytoplasmic vesicle membrane</location>
    </subcellularLocation>
    <subcellularLocation>
        <location evidence="11">Synapse</location>
    </subcellularLocation>
</comment>
<gene>
    <name evidence="20" type="ORF">DdX_02959</name>
</gene>
<proteinExistence type="predicted"/>
<feature type="compositionally biased region" description="Low complexity" evidence="14">
    <location>
        <begin position="66"/>
        <end position="82"/>
    </location>
</feature>
<dbReference type="InterPro" id="IPR014770">
    <property type="entry name" value="Munc13_1"/>
</dbReference>
<dbReference type="InterPro" id="IPR001849">
    <property type="entry name" value="PH_domain"/>
</dbReference>
<dbReference type="PROSITE" id="PS50003">
    <property type="entry name" value="PH_DOMAIN"/>
    <property type="match status" value="1"/>
</dbReference>
<feature type="region of interest" description="Disordered" evidence="14">
    <location>
        <begin position="979"/>
        <end position="1000"/>
    </location>
</feature>
<dbReference type="InterPro" id="IPR000008">
    <property type="entry name" value="C2_dom"/>
</dbReference>
<feature type="domain" description="MHD1" evidence="19">
    <location>
        <begin position="1560"/>
        <end position="1691"/>
    </location>
</feature>
<feature type="region of interest" description="Disordered" evidence="14">
    <location>
        <begin position="548"/>
        <end position="572"/>
    </location>
</feature>
<dbReference type="Gene3D" id="1.10.357.50">
    <property type="match status" value="1"/>
</dbReference>
<dbReference type="InterPro" id="IPR000387">
    <property type="entry name" value="Tyr_Pase_dom"/>
</dbReference>
<evidence type="ECO:0000259" key="15">
    <source>
        <dbReference type="PROSITE" id="PS50003"/>
    </source>
</evidence>
<evidence type="ECO:0000259" key="19">
    <source>
        <dbReference type="PROSITE" id="PS51258"/>
    </source>
</evidence>
<keyword evidence="9" id="KW-0472">Membrane</keyword>
<evidence type="ECO:0000313" key="21">
    <source>
        <dbReference type="Proteomes" id="UP001201812"/>
    </source>
</evidence>
<organism evidence="20 21">
    <name type="scientific">Ditylenchus destructor</name>
    <dbReference type="NCBI Taxonomy" id="166010"/>
    <lineage>
        <taxon>Eukaryota</taxon>
        <taxon>Metazoa</taxon>
        <taxon>Ecdysozoa</taxon>
        <taxon>Nematoda</taxon>
        <taxon>Chromadorea</taxon>
        <taxon>Rhabditida</taxon>
        <taxon>Tylenchina</taxon>
        <taxon>Tylenchomorpha</taxon>
        <taxon>Sphaerularioidea</taxon>
        <taxon>Anguinidae</taxon>
        <taxon>Anguininae</taxon>
        <taxon>Ditylenchus</taxon>
    </lineage>
</organism>
<dbReference type="InterPro" id="IPR011993">
    <property type="entry name" value="PH-like_dom_sf"/>
</dbReference>
<keyword evidence="6" id="KW-0653">Protein transport</keyword>
<feature type="compositionally biased region" description="Basic residues" evidence="14">
    <location>
        <begin position="102"/>
        <end position="115"/>
    </location>
</feature>
<feature type="domain" description="PH" evidence="15">
    <location>
        <begin position="1172"/>
        <end position="1278"/>
    </location>
</feature>
<dbReference type="SMART" id="SM01145">
    <property type="entry name" value="DUF1041"/>
    <property type="match status" value="1"/>
</dbReference>
<keyword evidence="21" id="KW-1185">Reference proteome</keyword>
<dbReference type="InterPro" id="IPR035892">
    <property type="entry name" value="C2_domain_sf"/>
</dbReference>
<dbReference type="GO" id="GO:0098793">
    <property type="term" value="C:presynapse"/>
    <property type="evidence" value="ECO:0007669"/>
    <property type="project" value="GOC"/>
</dbReference>
<dbReference type="CDD" id="cd00047">
    <property type="entry name" value="PTPc"/>
    <property type="match status" value="1"/>
</dbReference>
<dbReference type="SMART" id="SM00233">
    <property type="entry name" value="PH"/>
    <property type="match status" value="1"/>
</dbReference>
<evidence type="ECO:0000256" key="4">
    <source>
        <dbReference type="ARBA" id="ARBA00022723"/>
    </source>
</evidence>
<evidence type="ECO:0000256" key="3">
    <source>
        <dbReference type="ARBA" id="ARBA00022483"/>
    </source>
</evidence>
<evidence type="ECO:0000256" key="7">
    <source>
        <dbReference type="ARBA" id="ARBA00023018"/>
    </source>
</evidence>
<sequence length="1989" mass="225252">MCKKKNQLSNQTTGTRNLQQQGNLQQKSGKTSNCCSRKKNVKPQEVEKVPKRHARVIVPKKEKSKSSALKSQSSHSLPSQLAQRKKKSMPKSVQSKQSSQRKATKKRKSDRHSRRQLSSNLVEHEQQKHPHWHQKKSSKPTKSSSHRMGILHQQSNSSRTSQSSVRHVSQIKSSKQSSTSARQNQRKRQSKLQSEVPAEHIEKLRSFLHQTIRSDVQNSLKLFDATRALLPKNATRLAFDANLNKCRFTDVICIDQSRVRINSGSNFIHASRVILTQLPLKNTVMDFWRMVWDENIHTVFVILSNEEWDTTGRKLKIVPKADGCLHKSDGLCIVFQQHLVVSAVWSVTCYGLSWKGIHRSIQWIHYTGWEHAQAPSETKTIWQIHSYLRRSKKPIVCMSMSGVGRAGSYAVLEVAHDNIHDRQNNMPLKLTECVQKVRDFRMHAVQSQAQYNFIQIALVDHLLTSETTSTIRPLIRVGSVDNHQPPPNWRDDSQIVRLEGQISSCFCLVVNPGLVVALAPRREERLDVYGMNNGRPRLEDAALMLGASSSDEDDADVSQHQNHVDGGDHYSTVMGVPKTVAALHHVLHASGAASTSRAESPASSESLSQANSLKRGDSSSMGHRRGHSTSHAGGGSFRHMTTGGAGTPRKKPSSVVNHYAGGGISPRPGSHLLTAQSSQDISDDDDVGDTLSNDQTGIHGGGTNDNGTKLSKEEQDRIRAEEEEEERKRCLQLYVFVAKCIAYHFNAKQPTDMARRQLKITKQELARMKDRFQSFLKGETQIPADEAFTKAIESYFEIFLKSERVAKVVQAGGFSGHDFREVFRCNVEKRIRSLPEIDGLSKETVLTSWMSKFDLIMKGDDDAVQNRQARGRLRGANQANADLIQSKDQLYDMFQQILNVKKFEHQIIFNALQLENPDEQAAAIRREVATREETLREIPKLKRIMPKFVVKDMETLFIDEVRQSINLLISNLESVPVAPRQSHGLGGRKGKEGKSRSRFSFTVRRSRSIEDLSLFNSLKRRTSSMSLNKNHDNADDEVTLTKNDVILTFNMEVVVMEVQGLKSIQPNRIVYCTMEVDGCSKLQTDHAEASKPSWDTQGDFTTKHPLPTVKVKLYAEVKNIVAFEDKELGKVVIQPTPNCARAPEWYKMTVPKNSGDKNLKIRIAIRVEKPPNLKYCGYCYGVGRTVWKKWKRRFFCLVQVSQYAFAMCSYREKKADPTEFIQLDGFTIDYMPEPDPDLYNQGGKHFFTAIKEGDELKFATDDENERHLWVQALYRATGQAYKPVPPKQSMVASKAQGFADKASKHGLDELIQADPVQLNHDHLFARLQSSSLEYRLNEPICSLGWFSPGQVFVLDEYCARYMVRGCHRHVSLLNDLLNKADEGHLVDPTLIHYSFAFCASHVHGNRPDGVGTVTLEEKDKFQEVKERLRVLLEKQITNFRYCFPFGRPEGALKGTLSLLERVLMKDVVSPVPPEEVRNVIRKCLEDAALVNYTRICNEAKIEQRMGMDVSPQQRIEDMIRVTELCIDLLKENEEHHGEAFAWFSDLLADHSEIFWSLYSVDLDAALEVQPPDSWDAFPLFQLLNDFLCTESTLKNGIFHTKLVTQFSPLVVRYIDLMEHSISQSIEKNFSKEKWEVRKDGCATSEDIYWKLDALQGFIHDLNWPEEEFARYLSVRMKSLAIDMISKCANCTYQCFDSYMQKAKKSTDYVLPSEVCVMINVIFSSKSRAARLTVDAGEYKYQSKLDETLETMLADMETCTHDKLLSILEYTLSRLARYDEGNPIGALLSMAPKPNSIFNKMKNLVGDQTTSPSGGSPQAQKTTITTGGAGNQQQNAAHLGHSYVAFMRGSSEQLQQVVVDEVWVNRLFERWYDGQMKLINEWLTERLQQSLSPYQLTCLSFIVKKIYSDFELHGIDEERLNSKVYQSITRRLQLEETNCALNDHSGHGGSTHNLMGSNNTLPYLGNAQQAVSNMGSMVEGAGAKVFALFK</sequence>
<dbReference type="GO" id="GO:0046872">
    <property type="term" value="F:metal ion binding"/>
    <property type="evidence" value="ECO:0007669"/>
    <property type="project" value="UniProtKB-KW"/>
</dbReference>
<dbReference type="GO" id="GO:0015031">
    <property type="term" value="P:protein transport"/>
    <property type="evidence" value="ECO:0007669"/>
    <property type="project" value="UniProtKB-KW"/>
</dbReference>
<dbReference type="PANTHER" id="PTHR12166:SF8">
    <property type="entry name" value="CALCIUM-DEPENDENT SECRETION ACTIVATOR"/>
    <property type="match status" value="1"/>
</dbReference>